<dbReference type="NCBIfam" id="TIGR00078">
    <property type="entry name" value="nadC"/>
    <property type="match status" value="1"/>
</dbReference>
<evidence type="ECO:0000256" key="4">
    <source>
        <dbReference type="ARBA" id="ARBA00011218"/>
    </source>
</evidence>
<evidence type="ECO:0000256" key="9">
    <source>
        <dbReference type="ARBA" id="ARBA00033102"/>
    </source>
</evidence>
<evidence type="ECO:0000256" key="13">
    <source>
        <dbReference type="PIRSR" id="PIRSR006250-1"/>
    </source>
</evidence>
<evidence type="ECO:0000256" key="6">
    <source>
        <dbReference type="ARBA" id="ARBA00022642"/>
    </source>
</evidence>
<keyword evidence="6" id="KW-0662">Pyridine nucleotide biosynthesis</keyword>
<dbReference type="AlphaFoldDB" id="A0A5C5ZGK6"/>
<proteinExistence type="inferred from homology"/>
<accession>A0A5C5ZGK6</accession>
<comment type="pathway">
    <text evidence="2">Cofactor biosynthesis; NAD(+) biosynthesis; nicotinate D-ribonucleotide from quinolinate: step 1/1.</text>
</comment>
<sequence>MAADFSQISWDAATELAAQTLIRLALQEDLDHQTDLTSQCVADGGGQATASFVSRGTGVVAGLPILPLVATEAGAAIEVELLAADGDSVAPGDAVATMSGPAIDLLTCERTMLNFLCRLSGVATLASRFVDEVAGQAAIYDTRKTTPGWRRLEKYAVGCGGGHNHRTGLYDAVLIKDNHLAHAASAGVTPADAVRSARQQAPAGTVIEVEVDSLDQLEQVLPARPDIVLLDNMSNEQLRRAVGVRDSGHAGVVLEASGGVNLQTVAGIAASGVDRISVGALTHSSGSFDFGLDWGRI</sequence>
<protein>
    <recommendedName>
        <fullName evidence="11">Probable nicotinate-nucleotide pyrophosphorylase [carboxylating]</fullName>
        <ecNumber evidence="5">2.4.2.19</ecNumber>
    </recommendedName>
    <alternativeName>
        <fullName evidence="9">Quinolinate phosphoribosyltransferase [decarboxylating]</fullName>
    </alternativeName>
</protein>
<evidence type="ECO:0000256" key="3">
    <source>
        <dbReference type="ARBA" id="ARBA00009400"/>
    </source>
</evidence>
<dbReference type="InterPro" id="IPR022412">
    <property type="entry name" value="Quinolinate_PRibosylTrfase_N"/>
</dbReference>
<feature type="binding site" evidence="13">
    <location>
        <position position="176"/>
    </location>
    <ligand>
        <name>substrate</name>
    </ligand>
</feature>
<keyword evidence="8 12" id="KW-0808">Transferase</keyword>
<dbReference type="SUPFAM" id="SSF54675">
    <property type="entry name" value="Nicotinate/Quinolinate PRTase N-terminal domain-like"/>
    <property type="match status" value="1"/>
</dbReference>
<evidence type="ECO:0000259" key="15">
    <source>
        <dbReference type="Pfam" id="PF02749"/>
    </source>
</evidence>
<dbReference type="InterPro" id="IPR004393">
    <property type="entry name" value="NadC"/>
</dbReference>
<dbReference type="Gene3D" id="3.20.20.70">
    <property type="entry name" value="Aldolase class I"/>
    <property type="match status" value="1"/>
</dbReference>
<evidence type="ECO:0000256" key="2">
    <source>
        <dbReference type="ARBA" id="ARBA00004893"/>
    </source>
</evidence>
<dbReference type="EC" id="2.4.2.19" evidence="5"/>
<evidence type="ECO:0000256" key="7">
    <source>
        <dbReference type="ARBA" id="ARBA00022676"/>
    </source>
</evidence>
<evidence type="ECO:0000256" key="11">
    <source>
        <dbReference type="ARBA" id="ARBA00069173"/>
    </source>
</evidence>
<dbReference type="EMBL" id="SJPO01000001">
    <property type="protein sequence ID" value="TWT85693.1"/>
    <property type="molecule type" value="Genomic_DNA"/>
</dbReference>
<dbReference type="GO" id="GO:0034213">
    <property type="term" value="P:quinolinate catabolic process"/>
    <property type="evidence" value="ECO:0007669"/>
    <property type="project" value="TreeGrafter"/>
</dbReference>
<comment type="function">
    <text evidence="1">Involved in the catabolism of quinolinic acid (QA).</text>
</comment>
<reference evidence="16 17" key="1">
    <citation type="submission" date="2019-02" db="EMBL/GenBank/DDBJ databases">
        <title>Deep-cultivation of Planctomycetes and their phenomic and genomic characterization uncovers novel biology.</title>
        <authorList>
            <person name="Wiegand S."/>
            <person name="Jogler M."/>
            <person name="Boedeker C."/>
            <person name="Pinto D."/>
            <person name="Vollmers J."/>
            <person name="Rivas-Marin E."/>
            <person name="Kohn T."/>
            <person name="Peeters S.H."/>
            <person name="Heuer A."/>
            <person name="Rast P."/>
            <person name="Oberbeckmann S."/>
            <person name="Bunk B."/>
            <person name="Jeske O."/>
            <person name="Meyerdierks A."/>
            <person name="Storesund J.E."/>
            <person name="Kallscheuer N."/>
            <person name="Luecker S."/>
            <person name="Lage O.M."/>
            <person name="Pohl T."/>
            <person name="Merkel B.J."/>
            <person name="Hornburger P."/>
            <person name="Mueller R.-W."/>
            <person name="Bruemmer F."/>
            <person name="Labrenz M."/>
            <person name="Spormann A.M."/>
            <person name="Op Den Camp H."/>
            <person name="Overmann J."/>
            <person name="Amann R."/>
            <person name="Jetten M.S.M."/>
            <person name="Mascher T."/>
            <person name="Medema M.H."/>
            <person name="Devos D.P."/>
            <person name="Kaster A.-K."/>
            <person name="Ovreas L."/>
            <person name="Rohde M."/>
            <person name="Galperin M.Y."/>
            <person name="Jogler C."/>
        </authorList>
    </citation>
    <scope>NUCLEOTIDE SEQUENCE [LARGE SCALE GENOMIC DNA]</scope>
    <source>
        <strain evidence="16 17">Pla123a</strain>
    </source>
</reference>
<keyword evidence="17" id="KW-1185">Reference proteome</keyword>
<evidence type="ECO:0000256" key="10">
    <source>
        <dbReference type="ARBA" id="ARBA00047445"/>
    </source>
</evidence>
<feature type="binding site" evidence="13">
    <location>
        <begin position="278"/>
        <end position="280"/>
    </location>
    <ligand>
        <name>substrate</name>
    </ligand>
</feature>
<evidence type="ECO:0000313" key="17">
    <source>
        <dbReference type="Proteomes" id="UP000318478"/>
    </source>
</evidence>
<feature type="binding site" evidence="13">
    <location>
        <position position="110"/>
    </location>
    <ligand>
        <name>substrate</name>
    </ligand>
</feature>
<feature type="binding site" evidence="13">
    <location>
        <begin position="142"/>
        <end position="144"/>
    </location>
    <ligand>
        <name>substrate</name>
    </ligand>
</feature>
<dbReference type="GO" id="GO:0009435">
    <property type="term" value="P:NAD+ biosynthetic process"/>
    <property type="evidence" value="ECO:0007669"/>
    <property type="project" value="UniProtKB-UniPathway"/>
</dbReference>
<feature type="binding site" evidence="13">
    <location>
        <position position="210"/>
    </location>
    <ligand>
        <name>substrate</name>
    </ligand>
</feature>
<dbReference type="PIRSF" id="PIRSF006250">
    <property type="entry name" value="NadC_ModD"/>
    <property type="match status" value="1"/>
</dbReference>
<dbReference type="PANTHER" id="PTHR32179">
    <property type="entry name" value="NICOTINATE-NUCLEOTIDE PYROPHOSPHORYLASE [CARBOXYLATING]"/>
    <property type="match status" value="1"/>
</dbReference>
<comment type="catalytic activity">
    <reaction evidence="10">
        <text>nicotinate beta-D-ribonucleotide + CO2 + diphosphate = quinolinate + 5-phospho-alpha-D-ribose 1-diphosphate + 2 H(+)</text>
        <dbReference type="Rhea" id="RHEA:12733"/>
        <dbReference type="ChEBI" id="CHEBI:15378"/>
        <dbReference type="ChEBI" id="CHEBI:16526"/>
        <dbReference type="ChEBI" id="CHEBI:29959"/>
        <dbReference type="ChEBI" id="CHEBI:33019"/>
        <dbReference type="ChEBI" id="CHEBI:57502"/>
        <dbReference type="ChEBI" id="CHEBI:58017"/>
        <dbReference type="EC" id="2.4.2.19"/>
    </reaction>
</comment>
<dbReference type="Proteomes" id="UP000318478">
    <property type="component" value="Unassembled WGS sequence"/>
</dbReference>
<dbReference type="RefSeq" id="WP_146583938.1">
    <property type="nucleotide sequence ID" value="NZ_SJPO01000001.1"/>
</dbReference>
<dbReference type="OrthoDB" id="9782546at2"/>
<feature type="binding site" evidence="13">
    <location>
        <position position="231"/>
    </location>
    <ligand>
        <name>substrate</name>
    </ligand>
</feature>
<dbReference type="InterPro" id="IPR027277">
    <property type="entry name" value="NadC/ModD"/>
</dbReference>
<dbReference type="InterPro" id="IPR037128">
    <property type="entry name" value="Quinolinate_PRibosylTase_N_sf"/>
</dbReference>
<dbReference type="UniPathway" id="UPA00253">
    <property type="reaction ID" value="UER00331"/>
</dbReference>
<dbReference type="CDD" id="cd01572">
    <property type="entry name" value="QPRTase"/>
    <property type="match status" value="1"/>
</dbReference>
<feature type="domain" description="Quinolinate phosphoribosyl transferase C-terminal" evidence="14">
    <location>
        <begin position="122"/>
        <end position="293"/>
    </location>
</feature>
<dbReference type="InterPro" id="IPR036068">
    <property type="entry name" value="Nicotinate_pribotase-like_C"/>
</dbReference>
<comment type="caution">
    <text evidence="16">The sequence shown here is derived from an EMBL/GenBank/DDBJ whole genome shotgun (WGS) entry which is preliminary data.</text>
</comment>
<dbReference type="SUPFAM" id="SSF51690">
    <property type="entry name" value="Nicotinate/Quinolinate PRTase C-terminal domain-like"/>
    <property type="match status" value="1"/>
</dbReference>
<evidence type="ECO:0000313" key="16">
    <source>
        <dbReference type="EMBL" id="TWT85693.1"/>
    </source>
</evidence>
<dbReference type="Pfam" id="PF02749">
    <property type="entry name" value="QRPTase_N"/>
    <property type="match status" value="1"/>
</dbReference>
<dbReference type="Gene3D" id="3.90.1170.20">
    <property type="entry name" value="Quinolinate phosphoribosyl transferase, N-terminal domain"/>
    <property type="match status" value="1"/>
</dbReference>
<dbReference type="PANTHER" id="PTHR32179:SF3">
    <property type="entry name" value="NICOTINATE-NUCLEOTIDE PYROPHOSPHORYLASE [CARBOXYLATING]"/>
    <property type="match status" value="1"/>
</dbReference>
<dbReference type="GO" id="GO:0005737">
    <property type="term" value="C:cytoplasm"/>
    <property type="evidence" value="ECO:0007669"/>
    <property type="project" value="TreeGrafter"/>
</dbReference>
<feature type="binding site" evidence="13">
    <location>
        <position position="166"/>
    </location>
    <ligand>
        <name>substrate</name>
    </ligand>
</feature>
<evidence type="ECO:0000256" key="12">
    <source>
        <dbReference type="PIRNR" id="PIRNR006250"/>
    </source>
</evidence>
<keyword evidence="7 12" id="KW-0328">Glycosyltransferase</keyword>
<dbReference type="Pfam" id="PF01729">
    <property type="entry name" value="QRPTase_C"/>
    <property type="match status" value="1"/>
</dbReference>
<dbReference type="FunFam" id="3.20.20.70:FF:000030">
    <property type="entry name" value="Nicotinate-nucleotide pyrophosphorylase, carboxylating"/>
    <property type="match status" value="1"/>
</dbReference>
<comment type="similarity">
    <text evidence="3 12">Belongs to the NadC/ModD family.</text>
</comment>
<comment type="subunit">
    <text evidence="4">Hexamer formed by 3 homodimers.</text>
</comment>
<organism evidence="16 17">
    <name type="scientific">Posidoniimonas polymericola</name>
    <dbReference type="NCBI Taxonomy" id="2528002"/>
    <lineage>
        <taxon>Bacteria</taxon>
        <taxon>Pseudomonadati</taxon>
        <taxon>Planctomycetota</taxon>
        <taxon>Planctomycetia</taxon>
        <taxon>Pirellulales</taxon>
        <taxon>Lacipirellulaceae</taxon>
        <taxon>Posidoniimonas</taxon>
    </lineage>
</organism>
<gene>
    <name evidence="16" type="primary">nadC</name>
    <name evidence="16" type="ORF">Pla123a_05000</name>
</gene>
<dbReference type="InterPro" id="IPR002638">
    <property type="entry name" value="Quinolinate_PRibosylTrfase_C"/>
</dbReference>
<evidence type="ECO:0000256" key="5">
    <source>
        <dbReference type="ARBA" id="ARBA00011944"/>
    </source>
</evidence>
<dbReference type="FunFam" id="3.90.1170.20:FF:000001">
    <property type="entry name" value="Nicotinate-nucleotide diphosphorylase (Carboxylating)"/>
    <property type="match status" value="1"/>
</dbReference>
<dbReference type="InterPro" id="IPR013785">
    <property type="entry name" value="Aldolase_TIM"/>
</dbReference>
<dbReference type="GO" id="GO:0004514">
    <property type="term" value="F:nicotinate-nucleotide diphosphorylase (carboxylating) activity"/>
    <property type="evidence" value="ECO:0007669"/>
    <property type="project" value="UniProtKB-EC"/>
</dbReference>
<feature type="domain" description="Quinolinate phosphoribosyl transferase N-terminal" evidence="15">
    <location>
        <begin position="35"/>
        <end position="120"/>
    </location>
</feature>
<evidence type="ECO:0000259" key="14">
    <source>
        <dbReference type="Pfam" id="PF01729"/>
    </source>
</evidence>
<evidence type="ECO:0000256" key="1">
    <source>
        <dbReference type="ARBA" id="ARBA00003237"/>
    </source>
</evidence>
<feature type="binding site" evidence="13">
    <location>
        <begin position="257"/>
        <end position="259"/>
    </location>
    <ligand>
        <name>substrate</name>
    </ligand>
</feature>
<evidence type="ECO:0000256" key="8">
    <source>
        <dbReference type="ARBA" id="ARBA00022679"/>
    </source>
</evidence>
<name>A0A5C5ZGK6_9BACT</name>